<feature type="site" description="Stabilizes the basic form of H active site to accept a proton" evidence="7">
    <location>
        <position position="108"/>
    </location>
</feature>
<evidence type="ECO:0000256" key="6">
    <source>
        <dbReference type="ARBA" id="ARBA00050038"/>
    </source>
</evidence>
<feature type="binding site" evidence="7">
    <location>
        <position position="83"/>
    </location>
    <ligand>
        <name>tRNA</name>
        <dbReference type="ChEBI" id="CHEBI:17843"/>
    </ligand>
</feature>
<dbReference type="CDD" id="cd00462">
    <property type="entry name" value="PTH"/>
    <property type="match status" value="1"/>
</dbReference>
<dbReference type="GO" id="GO:0072344">
    <property type="term" value="P:rescue of stalled ribosome"/>
    <property type="evidence" value="ECO:0007669"/>
    <property type="project" value="UniProtKB-UniRule"/>
</dbReference>
<keyword evidence="4 7" id="KW-0694">RNA-binding</keyword>
<dbReference type="FunFam" id="3.40.50.1470:FF:000001">
    <property type="entry name" value="Peptidyl-tRNA hydrolase"/>
    <property type="match status" value="1"/>
</dbReference>
<dbReference type="EC" id="3.1.1.29" evidence="1 7"/>
<organism evidence="10">
    <name type="scientific">Thermodesulforhabdus norvegica</name>
    <dbReference type="NCBI Taxonomy" id="39841"/>
    <lineage>
        <taxon>Bacteria</taxon>
        <taxon>Pseudomonadati</taxon>
        <taxon>Thermodesulfobacteriota</taxon>
        <taxon>Syntrophobacteria</taxon>
        <taxon>Syntrophobacterales</taxon>
        <taxon>Thermodesulforhabdaceae</taxon>
        <taxon>Thermodesulforhabdus</taxon>
    </lineage>
</organism>
<evidence type="ECO:0000256" key="2">
    <source>
        <dbReference type="ARBA" id="ARBA00022555"/>
    </source>
</evidence>
<dbReference type="AlphaFoldDB" id="A0A7C0WTV8"/>
<dbReference type="InterPro" id="IPR036416">
    <property type="entry name" value="Pept_tRNA_hydro_sf"/>
</dbReference>
<comment type="function">
    <text evidence="7">Catalyzes the release of premature peptidyl moieties from peptidyl-tRNA molecules trapped in stalled 50S ribosomal subunits, and thus maintains levels of free tRNAs and 50S ribosomes.</text>
</comment>
<dbReference type="GO" id="GO:0000049">
    <property type="term" value="F:tRNA binding"/>
    <property type="evidence" value="ECO:0007669"/>
    <property type="project" value="UniProtKB-UniRule"/>
</dbReference>
<dbReference type="InterPro" id="IPR001328">
    <property type="entry name" value="Pept_tRNA_hydro"/>
</dbReference>
<comment type="caution">
    <text evidence="10">The sequence shown here is derived from an EMBL/GenBank/DDBJ whole genome shotgun (WGS) entry which is preliminary data.</text>
</comment>
<name>A0A7C0WTV8_9BACT</name>
<comment type="caution">
    <text evidence="7">Lacks conserved residue(s) required for the propagation of feature annotation.</text>
</comment>
<evidence type="ECO:0000256" key="5">
    <source>
        <dbReference type="ARBA" id="ARBA00038063"/>
    </source>
</evidence>
<sequence>MFFSMLYFVIRNTSDDFMKVIIGLGNPGSKYLFTRHNAGFMVVDKFALSVEVVKEHTKWWGLVKKVLYKGSEVIIVKPLTYMNKSGIAAEEILRLACEEPENMLVVHDDLDLPVGRLRVVRKGGSGGHKGVNSIIGAIGTNEFPRLKIGIGRPLRGESIYNYVLSPPYEDELDKFHKTLEKGVEALGVILEHGIEEAMNRFNGLML</sequence>
<comment type="function">
    <text evidence="7">Hydrolyzes ribosome-free peptidyl-tRNAs (with 1 or more amino acids incorporated), which drop off the ribosome during protein synthesis, or as a result of ribosome stalling.</text>
</comment>
<dbReference type="SUPFAM" id="SSF53178">
    <property type="entry name" value="Peptidyl-tRNA hydrolase-like"/>
    <property type="match status" value="1"/>
</dbReference>
<dbReference type="PANTHER" id="PTHR17224:SF1">
    <property type="entry name" value="PEPTIDYL-TRNA HYDROLASE"/>
    <property type="match status" value="1"/>
</dbReference>
<keyword evidence="7" id="KW-0963">Cytoplasm</keyword>
<evidence type="ECO:0000256" key="4">
    <source>
        <dbReference type="ARBA" id="ARBA00022884"/>
    </source>
</evidence>
<gene>
    <name evidence="7" type="primary">pth</name>
    <name evidence="10" type="ORF">ENG14_00445</name>
</gene>
<dbReference type="NCBIfam" id="TIGR00447">
    <property type="entry name" value="pth"/>
    <property type="match status" value="1"/>
</dbReference>
<protein>
    <recommendedName>
        <fullName evidence="6 7">Peptidyl-tRNA hydrolase</fullName>
        <shortName evidence="7">Pth</shortName>
        <ecNumber evidence="1 7">3.1.1.29</ecNumber>
    </recommendedName>
</protein>
<comment type="subunit">
    <text evidence="7">Monomer.</text>
</comment>
<dbReference type="Proteomes" id="UP000886355">
    <property type="component" value="Unassembled WGS sequence"/>
</dbReference>
<evidence type="ECO:0000256" key="8">
    <source>
        <dbReference type="RuleBase" id="RU000673"/>
    </source>
</evidence>
<dbReference type="GO" id="GO:0006515">
    <property type="term" value="P:protein quality control for misfolded or incompletely synthesized proteins"/>
    <property type="evidence" value="ECO:0007669"/>
    <property type="project" value="UniProtKB-UniRule"/>
</dbReference>
<accession>A0A7C0WTV8</accession>
<dbReference type="GO" id="GO:0005737">
    <property type="term" value="C:cytoplasm"/>
    <property type="evidence" value="ECO:0007669"/>
    <property type="project" value="UniProtKB-SubCell"/>
</dbReference>
<reference evidence="10" key="1">
    <citation type="journal article" date="2020" name="mSystems">
        <title>Genome- and Community-Level Interaction Insights into Carbon Utilization and Element Cycling Functions of Hydrothermarchaeota in Hydrothermal Sediment.</title>
        <authorList>
            <person name="Zhou Z."/>
            <person name="Liu Y."/>
            <person name="Xu W."/>
            <person name="Pan J."/>
            <person name="Luo Z.H."/>
            <person name="Li M."/>
        </authorList>
    </citation>
    <scope>NUCLEOTIDE SEQUENCE [LARGE SCALE GENOMIC DNA]</scope>
    <source>
        <strain evidence="10">HyVt-19</strain>
    </source>
</reference>
<evidence type="ECO:0000256" key="7">
    <source>
        <dbReference type="HAMAP-Rule" id="MF_00083"/>
    </source>
</evidence>
<evidence type="ECO:0000256" key="1">
    <source>
        <dbReference type="ARBA" id="ARBA00013260"/>
    </source>
</evidence>
<keyword evidence="2 7" id="KW-0820">tRNA-binding</keyword>
<comment type="similarity">
    <text evidence="5 7 9">Belongs to the PTH family.</text>
</comment>
<evidence type="ECO:0000313" key="10">
    <source>
        <dbReference type="EMBL" id="HDL89355.1"/>
    </source>
</evidence>
<dbReference type="InterPro" id="IPR018171">
    <property type="entry name" value="Pept_tRNA_hydro_CS"/>
</dbReference>
<feature type="binding site" evidence="7">
    <location>
        <position position="81"/>
    </location>
    <ligand>
        <name>tRNA</name>
        <dbReference type="ChEBI" id="CHEBI:17843"/>
    </ligand>
</feature>
<dbReference type="EMBL" id="DQZW01000022">
    <property type="protein sequence ID" value="HDL89355.1"/>
    <property type="molecule type" value="Genomic_DNA"/>
</dbReference>
<dbReference type="PANTHER" id="PTHR17224">
    <property type="entry name" value="PEPTIDYL-TRNA HYDROLASE"/>
    <property type="match status" value="1"/>
</dbReference>
<dbReference type="Gene3D" id="3.40.50.1470">
    <property type="entry name" value="Peptidyl-tRNA hydrolase"/>
    <property type="match status" value="1"/>
</dbReference>
<feature type="site" description="Discriminates between blocked and unblocked aminoacyl-tRNA" evidence="7">
    <location>
        <position position="26"/>
    </location>
</feature>
<comment type="catalytic activity">
    <reaction evidence="7 8">
        <text>an N-acyl-L-alpha-aminoacyl-tRNA + H2O = an N-acyl-L-amino acid + a tRNA + H(+)</text>
        <dbReference type="Rhea" id="RHEA:54448"/>
        <dbReference type="Rhea" id="RHEA-COMP:10123"/>
        <dbReference type="Rhea" id="RHEA-COMP:13883"/>
        <dbReference type="ChEBI" id="CHEBI:15377"/>
        <dbReference type="ChEBI" id="CHEBI:15378"/>
        <dbReference type="ChEBI" id="CHEBI:59874"/>
        <dbReference type="ChEBI" id="CHEBI:78442"/>
        <dbReference type="ChEBI" id="CHEBI:138191"/>
        <dbReference type="EC" id="3.1.1.29"/>
    </reaction>
</comment>
<proteinExistence type="inferred from homology"/>
<evidence type="ECO:0000256" key="3">
    <source>
        <dbReference type="ARBA" id="ARBA00022801"/>
    </source>
</evidence>
<keyword evidence="3 7" id="KW-0378">Hydrolase</keyword>
<dbReference type="Pfam" id="PF01195">
    <property type="entry name" value="Pept_tRNA_hydro"/>
    <property type="match status" value="1"/>
</dbReference>
<dbReference type="HAMAP" id="MF_00083">
    <property type="entry name" value="Pept_tRNA_hydro_bact"/>
    <property type="match status" value="1"/>
</dbReference>
<feature type="binding site" evidence="7">
    <location>
        <position position="31"/>
    </location>
    <ligand>
        <name>tRNA</name>
        <dbReference type="ChEBI" id="CHEBI:17843"/>
    </ligand>
</feature>
<comment type="subcellular location">
    <subcellularLocation>
        <location evidence="7">Cytoplasm</location>
    </subcellularLocation>
</comment>
<dbReference type="GO" id="GO:0004045">
    <property type="term" value="F:peptidyl-tRNA hydrolase activity"/>
    <property type="evidence" value="ECO:0007669"/>
    <property type="project" value="UniProtKB-UniRule"/>
</dbReference>
<evidence type="ECO:0000256" key="9">
    <source>
        <dbReference type="RuleBase" id="RU004320"/>
    </source>
</evidence>
<dbReference type="PROSITE" id="PS01195">
    <property type="entry name" value="PEPT_TRNA_HYDROL_1"/>
    <property type="match status" value="1"/>
</dbReference>
<feature type="active site" description="Proton acceptor" evidence="7">
    <location>
        <position position="36"/>
    </location>
</feature>